<dbReference type="EMBL" id="JAARYD010000004">
    <property type="protein sequence ID" value="MBC2176909.1"/>
    <property type="molecule type" value="Genomic_DNA"/>
</dbReference>
<dbReference type="eggNOG" id="COG0671">
    <property type="taxonomic scope" value="Bacteria"/>
</dbReference>
<evidence type="ECO:0000313" key="6">
    <source>
        <dbReference type="EMBL" id="MBC2165413.1"/>
    </source>
</evidence>
<protein>
    <submittedName>
        <fullName evidence="4">Phosphatase PAP2 family protein</fullName>
    </submittedName>
    <submittedName>
        <fullName evidence="3">Phosphoesterase</fullName>
    </submittedName>
</protein>
<accession>A0A099W4I7</accession>
<dbReference type="Proteomes" id="UP000519573">
    <property type="component" value="Unassembled WGS sequence"/>
</dbReference>
<keyword evidence="1" id="KW-0472">Membrane</keyword>
<dbReference type="Pfam" id="PF01569">
    <property type="entry name" value="PAP2"/>
    <property type="match status" value="1"/>
</dbReference>
<feature type="transmembrane region" description="Helical" evidence="1">
    <location>
        <begin position="129"/>
        <end position="151"/>
    </location>
</feature>
<keyword evidence="9" id="KW-1185">Reference proteome</keyword>
<dbReference type="Proteomes" id="UP000029844">
    <property type="component" value="Unassembled WGS sequence"/>
</dbReference>
<evidence type="ECO:0000313" key="14">
    <source>
        <dbReference type="Proteomes" id="UP000553016"/>
    </source>
</evidence>
<evidence type="ECO:0000313" key="3">
    <source>
        <dbReference type="EMBL" id="KGL40694.1"/>
    </source>
</evidence>
<evidence type="ECO:0000313" key="11">
    <source>
        <dbReference type="Proteomes" id="UP000541735"/>
    </source>
</evidence>
<evidence type="ECO:0000259" key="2">
    <source>
        <dbReference type="SMART" id="SM00014"/>
    </source>
</evidence>
<dbReference type="SUPFAM" id="SSF48317">
    <property type="entry name" value="Acid phosphatase/Vanadium-dependent haloperoxidase"/>
    <property type="match status" value="1"/>
</dbReference>
<feature type="transmembrane region" description="Helical" evidence="1">
    <location>
        <begin position="158"/>
        <end position="177"/>
    </location>
</feature>
<reference evidence="10 11" key="2">
    <citation type="submission" date="2020-03" db="EMBL/GenBank/DDBJ databases">
        <title>Soil Listeria distribution.</title>
        <authorList>
            <person name="Liao J."/>
            <person name="Wiedmann M."/>
        </authorList>
    </citation>
    <scope>NUCLEOTIDE SEQUENCE [LARGE SCALE GENOMIC DNA]</scope>
    <source>
        <strain evidence="8 14">FSL L7-0149</strain>
        <strain evidence="6 10">FSL L7-0245</strain>
        <strain evidence="7 11">FSL L7-0259</strain>
        <strain evidence="5 13">FSL L7-0990</strain>
        <strain evidence="4 12">FSL L7-1017</strain>
    </source>
</reference>
<keyword evidence="1" id="KW-1133">Transmembrane helix</keyword>
<evidence type="ECO:0000313" key="5">
    <source>
        <dbReference type="EMBL" id="MBC1795255.1"/>
    </source>
</evidence>
<evidence type="ECO:0000313" key="7">
    <source>
        <dbReference type="EMBL" id="MBC2176909.1"/>
    </source>
</evidence>
<dbReference type="OrthoDB" id="9789113at2"/>
<dbReference type="EMBL" id="JAARZA010000001">
    <property type="protein sequence ID" value="MBC2239062.1"/>
    <property type="molecule type" value="Genomic_DNA"/>
</dbReference>
<reference evidence="3 9" key="1">
    <citation type="submission" date="2014-05" db="EMBL/GenBank/DDBJ databases">
        <title>Novel Listeriaceae from food processing environments.</title>
        <authorList>
            <person name="den Bakker H.C."/>
        </authorList>
    </citation>
    <scope>NUCLEOTIDE SEQUENCE [LARGE SCALE GENOMIC DNA]</scope>
    <source>
        <strain evidence="3 9">FSL A5-0281</strain>
    </source>
</reference>
<dbReference type="EMBL" id="JAARVD010000001">
    <property type="protein sequence ID" value="MBC1795255.1"/>
    <property type="molecule type" value="Genomic_DNA"/>
</dbReference>
<evidence type="ECO:0000313" key="8">
    <source>
        <dbReference type="EMBL" id="MBC2239062.1"/>
    </source>
</evidence>
<feature type="transmembrane region" description="Helical" evidence="1">
    <location>
        <begin position="189"/>
        <end position="210"/>
    </location>
</feature>
<gene>
    <name evidence="3" type="ORF">EP57_09055</name>
    <name evidence="4" type="ORF">HCA46_03445</name>
    <name evidence="5" type="ORF">HCA55_00900</name>
    <name evidence="6" type="ORF">HCB26_02330</name>
    <name evidence="7" type="ORF">HCB27_09795</name>
    <name evidence="8" type="ORF">HCB35_01135</name>
</gene>
<dbReference type="STRING" id="1552123.EP57_09055"/>
<evidence type="ECO:0000313" key="4">
    <source>
        <dbReference type="EMBL" id="MBC1777881.1"/>
    </source>
</evidence>
<dbReference type="Gene3D" id="1.20.144.10">
    <property type="entry name" value="Phosphatidic acid phosphatase type 2/haloperoxidase"/>
    <property type="match status" value="2"/>
</dbReference>
<dbReference type="InterPro" id="IPR000326">
    <property type="entry name" value="PAP2/HPO"/>
</dbReference>
<dbReference type="RefSeq" id="WP_036085899.1">
    <property type="nucleotide sequence ID" value="NZ_CBCSHQ010000004.1"/>
</dbReference>
<dbReference type="EMBL" id="JAARYH010000001">
    <property type="protein sequence ID" value="MBC2165413.1"/>
    <property type="molecule type" value="Genomic_DNA"/>
</dbReference>
<feature type="domain" description="Phosphatidic acid phosphatase type 2/haloperoxidase" evidence="2">
    <location>
        <begin position="94"/>
        <end position="204"/>
    </location>
</feature>
<dbReference type="CDD" id="cd03392">
    <property type="entry name" value="PAP2_like_2"/>
    <property type="match status" value="1"/>
</dbReference>
<dbReference type="InterPro" id="IPR036938">
    <property type="entry name" value="PAP2/HPO_sf"/>
</dbReference>
<proteinExistence type="predicted"/>
<evidence type="ECO:0000313" key="10">
    <source>
        <dbReference type="Proteomes" id="UP000519573"/>
    </source>
</evidence>
<dbReference type="PANTHER" id="PTHR14969">
    <property type="entry name" value="SPHINGOSINE-1-PHOSPHATE PHOSPHOHYDROLASE"/>
    <property type="match status" value="1"/>
</dbReference>
<dbReference type="Proteomes" id="UP000553016">
    <property type="component" value="Unassembled WGS sequence"/>
</dbReference>
<keyword evidence="1" id="KW-0812">Transmembrane</keyword>
<dbReference type="EMBL" id="JAARUV010000001">
    <property type="protein sequence ID" value="MBC1777881.1"/>
    <property type="molecule type" value="Genomic_DNA"/>
</dbReference>
<sequence length="230" mass="25748">MNTNKKKAIPLFAIGGFALLIFIIVALAVNSEPRWVAKFDLNWISRIQTNISASKTSLIETLTTIGSAETAIILTVIVVVILFFMRKFVVGLWFGGTVLVCAVLLNTILKDIFQRPRPNFDRLIAETGFSFPSGHATGSTVFYGLAAMFLIFTVRQMWAKIVIGVVGLGWIFFIMYSRVYLGVHYPTDVFGGFLFGVASIFISLGVYFLVREPLHNLLVKWRIKDRSVIK</sequence>
<dbReference type="PANTHER" id="PTHR14969:SF13">
    <property type="entry name" value="AT30094P"/>
    <property type="match status" value="1"/>
</dbReference>
<dbReference type="EMBL" id="JNFA01000023">
    <property type="protein sequence ID" value="KGL40694.1"/>
    <property type="molecule type" value="Genomic_DNA"/>
</dbReference>
<dbReference type="Proteomes" id="UP000541735">
    <property type="component" value="Unassembled WGS sequence"/>
</dbReference>
<evidence type="ECO:0000313" key="13">
    <source>
        <dbReference type="Proteomes" id="UP000548082"/>
    </source>
</evidence>
<feature type="transmembrane region" description="Helical" evidence="1">
    <location>
        <begin position="9"/>
        <end position="29"/>
    </location>
</feature>
<dbReference type="GeneID" id="58717520"/>
<evidence type="ECO:0000313" key="9">
    <source>
        <dbReference type="Proteomes" id="UP000029844"/>
    </source>
</evidence>
<dbReference type="AlphaFoldDB" id="A0A099W4I7"/>
<evidence type="ECO:0000313" key="12">
    <source>
        <dbReference type="Proteomes" id="UP000547643"/>
    </source>
</evidence>
<evidence type="ECO:0000256" key="1">
    <source>
        <dbReference type="SAM" id="Phobius"/>
    </source>
</evidence>
<dbReference type="Proteomes" id="UP000548082">
    <property type="component" value="Unassembled WGS sequence"/>
</dbReference>
<dbReference type="SMART" id="SM00014">
    <property type="entry name" value="acidPPc"/>
    <property type="match status" value="1"/>
</dbReference>
<name>A0A099W4I7_9LIST</name>
<feature type="transmembrane region" description="Helical" evidence="1">
    <location>
        <begin position="91"/>
        <end position="109"/>
    </location>
</feature>
<organism evidence="3 9">
    <name type="scientific">Listeria booriae</name>
    <dbReference type="NCBI Taxonomy" id="1552123"/>
    <lineage>
        <taxon>Bacteria</taxon>
        <taxon>Bacillati</taxon>
        <taxon>Bacillota</taxon>
        <taxon>Bacilli</taxon>
        <taxon>Bacillales</taxon>
        <taxon>Listeriaceae</taxon>
        <taxon>Listeria</taxon>
    </lineage>
</organism>
<dbReference type="Proteomes" id="UP000547643">
    <property type="component" value="Unassembled WGS sequence"/>
</dbReference>
<feature type="transmembrane region" description="Helical" evidence="1">
    <location>
        <begin position="65"/>
        <end position="84"/>
    </location>
</feature>
<comment type="caution">
    <text evidence="3">The sequence shown here is derived from an EMBL/GenBank/DDBJ whole genome shotgun (WGS) entry which is preliminary data.</text>
</comment>